<dbReference type="GeneID" id="300267460"/>
<accession>A0A9X8QJT0</accession>
<organism evidence="1 2">
    <name type="scientific">Pseudomonas lutea</name>
    <dbReference type="NCBI Taxonomy" id="243924"/>
    <lineage>
        <taxon>Bacteria</taxon>
        <taxon>Pseudomonadati</taxon>
        <taxon>Pseudomonadota</taxon>
        <taxon>Gammaproteobacteria</taxon>
        <taxon>Pseudomonadales</taxon>
        <taxon>Pseudomonadaceae</taxon>
        <taxon>Pseudomonas</taxon>
    </lineage>
</organism>
<gene>
    <name evidence="1" type="ORF">SAMN05216409_107114</name>
</gene>
<proteinExistence type="predicted"/>
<reference evidence="1 2" key="1">
    <citation type="submission" date="2016-10" db="EMBL/GenBank/DDBJ databases">
        <authorList>
            <person name="Varghese N."/>
            <person name="Submissions S."/>
        </authorList>
    </citation>
    <scope>NUCLEOTIDE SEQUENCE [LARGE SCALE GENOMIC DNA]</scope>
    <source>
        <strain evidence="1 2">LMG 21974</strain>
    </source>
</reference>
<name>A0A9X8QJT0_9PSED</name>
<evidence type="ECO:0000313" key="1">
    <source>
        <dbReference type="EMBL" id="SEQ63672.1"/>
    </source>
</evidence>
<dbReference type="RefSeq" id="WP_074825772.1">
    <property type="nucleotide sequence ID" value="NZ_FOEV01000007.1"/>
</dbReference>
<sequence length="301" mass="33555">MFTVLHARGSALYDNNTQTVKLWEAIPGNHRGETVTVSARLMTELHTAQSVIDTVKENLSYGAGNLKNDFMLTSGESYQRSIAARHIRDTDFRGDDNGLAKSALAAQAGTCSEYSALIIAYLSNMDLHRPIFTYAAANEPDHQFNVIGDIRESADAVVVDAWPSFAKAHLLNNASFQPSSTSVLDVHYPGMNIKLELEDMAEVAKLSKERVAQINRIKDTPSYEEVLRHRPDIGLRNKLHGINNLGVRYQNRDDSSDIFENKVSSHDYERQAHGTFLVQHHLSDGAYDMNPESLHNAEEDS</sequence>
<dbReference type="Proteomes" id="UP000183210">
    <property type="component" value="Unassembled WGS sequence"/>
</dbReference>
<evidence type="ECO:0000313" key="2">
    <source>
        <dbReference type="Proteomes" id="UP000183210"/>
    </source>
</evidence>
<evidence type="ECO:0008006" key="3">
    <source>
        <dbReference type="Google" id="ProtNLM"/>
    </source>
</evidence>
<comment type="caution">
    <text evidence="1">The sequence shown here is derived from an EMBL/GenBank/DDBJ whole genome shotgun (WGS) entry which is preliminary data.</text>
</comment>
<protein>
    <recommendedName>
        <fullName evidence="3">Transglutaminase-like domain-containing protein</fullName>
    </recommendedName>
</protein>
<dbReference type="EMBL" id="FOEV01000007">
    <property type="protein sequence ID" value="SEQ63672.1"/>
    <property type="molecule type" value="Genomic_DNA"/>
</dbReference>
<dbReference type="AlphaFoldDB" id="A0A9X8QJT0"/>